<dbReference type="EMBL" id="NHYE01005084">
    <property type="protein sequence ID" value="PPQ77449.1"/>
    <property type="molecule type" value="Genomic_DNA"/>
</dbReference>
<accession>A0A409WG00</accession>
<evidence type="ECO:0000313" key="2">
    <source>
        <dbReference type="EMBL" id="PPQ77449.1"/>
    </source>
</evidence>
<protein>
    <submittedName>
        <fullName evidence="2">Uncharacterized protein</fullName>
    </submittedName>
</protein>
<gene>
    <name evidence="2" type="ORF">CVT26_005811</name>
</gene>
<dbReference type="AlphaFoldDB" id="A0A409WG00"/>
<feature type="region of interest" description="Disordered" evidence="1">
    <location>
        <begin position="1"/>
        <end position="83"/>
    </location>
</feature>
<dbReference type="InParanoid" id="A0A409WG00"/>
<feature type="compositionally biased region" description="Basic and acidic residues" evidence="1">
    <location>
        <begin position="25"/>
        <end position="34"/>
    </location>
</feature>
<evidence type="ECO:0000313" key="3">
    <source>
        <dbReference type="Proteomes" id="UP000284706"/>
    </source>
</evidence>
<evidence type="ECO:0000256" key="1">
    <source>
        <dbReference type="SAM" id="MobiDB-lite"/>
    </source>
</evidence>
<comment type="caution">
    <text evidence="2">The sequence shown here is derived from an EMBL/GenBank/DDBJ whole genome shotgun (WGS) entry which is preliminary data.</text>
</comment>
<reference evidence="2 3" key="1">
    <citation type="journal article" date="2018" name="Evol. Lett.">
        <title>Horizontal gene cluster transfer increased hallucinogenic mushroom diversity.</title>
        <authorList>
            <person name="Reynolds H.T."/>
            <person name="Vijayakumar V."/>
            <person name="Gluck-Thaler E."/>
            <person name="Korotkin H.B."/>
            <person name="Matheny P.B."/>
            <person name="Slot J.C."/>
        </authorList>
    </citation>
    <scope>NUCLEOTIDE SEQUENCE [LARGE SCALE GENOMIC DNA]</scope>
    <source>
        <strain evidence="2 3">SRW20</strain>
    </source>
</reference>
<organism evidence="2 3">
    <name type="scientific">Gymnopilus dilepis</name>
    <dbReference type="NCBI Taxonomy" id="231916"/>
    <lineage>
        <taxon>Eukaryota</taxon>
        <taxon>Fungi</taxon>
        <taxon>Dikarya</taxon>
        <taxon>Basidiomycota</taxon>
        <taxon>Agaricomycotina</taxon>
        <taxon>Agaricomycetes</taxon>
        <taxon>Agaricomycetidae</taxon>
        <taxon>Agaricales</taxon>
        <taxon>Agaricineae</taxon>
        <taxon>Hymenogastraceae</taxon>
        <taxon>Gymnopilus</taxon>
    </lineage>
</organism>
<dbReference type="OrthoDB" id="3256015at2759"/>
<keyword evidence="3" id="KW-1185">Reference proteome</keyword>
<proteinExistence type="predicted"/>
<dbReference type="Proteomes" id="UP000284706">
    <property type="component" value="Unassembled WGS sequence"/>
</dbReference>
<sequence length="170" mass="18712">MPTGDVRQPTAKRVKKNDEGLVPGWEKRVPHAEDDVNNASAHHNDDDDDESVQGLSDNEGAYEEHAGPAGLSENAKGPAARQSLGVVTPTTSVPGYIPLEKALIRVKHLPLDLRQPFHDRLYAPPYPSYMGPSGRASILKHDRRGEIILKLAEDILTTWRHKIGEVTGHH</sequence>
<name>A0A409WG00_9AGAR</name>